<keyword evidence="2" id="KW-1185">Reference proteome</keyword>
<proteinExistence type="predicted"/>
<dbReference type="Proteomes" id="UP001062846">
    <property type="component" value="Chromosome 13"/>
</dbReference>
<protein>
    <submittedName>
        <fullName evidence="1">Uncharacterized protein</fullName>
    </submittedName>
</protein>
<organism evidence="1 2">
    <name type="scientific">Rhododendron molle</name>
    <name type="common">Chinese azalea</name>
    <name type="synonym">Azalea mollis</name>
    <dbReference type="NCBI Taxonomy" id="49168"/>
    <lineage>
        <taxon>Eukaryota</taxon>
        <taxon>Viridiplantae</taxon>
        <taxon>Streptophyta</taxon>
        <taxon>Embryophyta</taxon>
        <taxon>Tracheophyta</taxon>
        <taxon>Spermatophyta</taxon>
        <taxon>Magnoliopsida</taxon>
        <taxon>eudicotyledons</taxon>
        <taxon>Gunneridae</taxon>
        <taxon>Pentapetalae</taxon>
        <taxon>asterids</taxon>
        <taxon>Ericales</taxon>
        <taxon>Ericaceae</taxon>
        <taxon>Ericoideae</taxon>
        <taxon>Rhodoreae</taxon>
        <taxon>Rhododendron</taxon>
    </lineage>
</organism>
<accession>A0ACC0LC30</accession>
<comment type="caution">
    <text evidence="1">The sequence shown here is derived from an EMBL/GenBank/DDBJ whole genome shotgun (WGS) entry which is preliminary data.</text>
</comment>
<sequence length="1420" mass="157039">MDPGPASEEERLMLKGGRSFISSPPAFSNDAKKLLICTGNTVSVFSTSTGLQITELEGHTALVSSIVIAPASTPSSKILCFCWTASLDGTIRHWDFSVPELMKKIDIRFPIYSMFLLGIFQVIPSLFIQSMETQEKTHDIFAYVSTAEANQQDKKPNALHGKIRKCNLTKSRLAGGVTLAETPKPEFISICSSGNYFGIQDKRKIRIWNVPAKDSERHDIKKIRLHHTKKLTTLAFHPTKRIVAAGDVTGRILIWRGFGNRAFSLSDKRIKEALTSNDDDRPGVRGDDDADSCTTWHWHSAEVKLLLFSSDGAYLYSGGKEGVLVVWQLDTGKKKFLPRIGSPLQFFTTSLDPSLSSVSCADNRIHLLKMPSMEILKSIAGIKLRCSVPEIKGSCSGFAFDYTSGLVAVCAENYCIQLYSLFDDREISQVQICERNHQPGDELTREREKGDFKAIYRDEALADFSPPPGAFAGRLSSHPEPLSSIYHRLGVHWAFSALVRWVLCVARLGSATIDWKIGGVYGGERRREGRTRSSVVDHSTQEASPRLLRSSLVRMIVSVIEEDDDSADDSDLVVEMAIDNIVRDATMVSMVTTDAWPKLGTFPELKTPAKAAEHGAGVILTPPQGPSPRPLSVVARIPPVPVDKSEGEDAAWTKQKILLTNEVKIGRLSKHLKKVPIVYENGRVMIPTNISEIGALKWKNAIVGCFVDKRLSYFQVRSWAQRVWKTDAKDVITLDNGFFVYKFRDTETLDSILVNGPYFCGGKRIVIKKWHPGMHLTKGAFSSVPVWVKLYNVPLESWTEDGLNYIASYSGNPLYLDDFMQNHSRLTFSRVCIEVEAAKEIPKSFLVNLGYGEPYEIRVEVPWKPQACNTCKIFCHTTNACTIQPQAPPSQVWKAKVPVGQEIPVAQEQIFKERVGNVDNAWEEVKKKKDHRSPPSMPLVTPSPCHSGASSDVLRIDDMGNVPPSVMTSSSFDVLKSCDTNDHSSVADQVSPIVPIHSQAEVPVAPRRSTRFRKPPRIPLEGDFVGPRHGSNQLVMVTLVALSLDGCVMSTVETRLPEEGIGGLVSLKFWTRGQQDKDFSLSTVVYEPHWESDISAVAFHPSSRMAVSSSYGGDFKVWIRNHEIRRKDQMLQKTGWTCHAVGSYKKKPLTAAAFSADGSVLAVAAETVITLWDPEKNVLVAVIGDSLEPIESLSFLGKSEHLVSTSRGSNPQVSVWSMSKLSVSWSYKLHAEAVTCSLDDSSFAVLARLPESSKFTESNETSLQSKDGAILLFNVGDPVPVATWFVEKSRGGGLSFLHTNRASSEDKISGENSASVLLAYLNGDCEYVVFNPYGEQEGGIAHRRSIVGLEETGQIGYSSIYGELSEFELKRNQTQPGPFVPSERPWETIFSGPSHSLPPLTKLCSSFLESLLEKRTVVVE</sequence>
<gene>
    <name evidence="1" type="ORF">RHMOL_Rhmol13G0296200</name>
</gene>
<dbReference type="EMBL" id="CM046400">
    <property type="protein sequence ID" value="KAI8526274.1"/>
    <property type="molecule type" value="Genomic_DNA"/>
</dbReference>
<name>A0ACC0LC30_RHOML</name>
<reference evidence="1" key="1">
    <citation type="submission" date="2022-02" db="EMBL/GenBank/DDBJ databases">
        <title>Plant Genome Project.</title>
        <authorList>
            <person name="Zhang R.-G."/>
        </authorList>
    </citation>
    <scope>NUCLEOTIDE SEQUENCE</scope>
    <source>
        <strain evidence="1">AT1</strain>
    </source>
</reference>
<evidence type="ECO:0000313" key="1">
    <source>
        <dbReference type="EMBL" id="KAI8526274.1"/>
    </source>
</evidence>
<evidence type="ECO:0000313" key="2">
    <source>
        <dbReference type="Proteomes" id="UP001062846"/>
    </source>
</evidence>